<accession>A0A5B9MBP0</accession>
<dbReference type="KEGG" id="smam:Mal15_26670"/>
<proteinExistence type="predicted"/>
<dbReference type="SUPFAM" id="SSF52540">
    <property type="entry name" value="P-loop containing nucleoside triphosphate hydrolases"/>
    <property type="match status" value="1"/>
</dbReference>
<evidence type="ECO:0000313" key="1">
    <source>
        <dbReference type="EMBL" id="QEF98612.1"/>
    </source>
</evidence>
<dbReference type="RefSeq" id="WP_147868126.1">
    <property type="nucleotide sequence ID" value="NZ_CP036264.1"/>
</dbReference>
<dbReference type="Pfam" id="PF13469">
    <property type="entry name" value="Sulfotransfer_3"/>
    <property type="match status" value="1"/>
</dbReference>
<name>A0A5B9MBP0_9BACT</name>
<dbReference type="InterPro" id="IPR027417">
    <property type="entry name" value="P-loop_NTPase"/>
</dbReference>
<dbReference type="EMBL" id="CP036264">
    <property type="protein sequence ID" value="QEF98612.1"/>
    <property type="molecule type" value="Genomic_DNA"/>
</dbReference>
<organism evidence="1 2">
    <name type="scientific">Stieleria maiorica</name>
    <dbReference type="NCBI Taxonomy" id="2795974"/>
    <lineage>
        <taxon>Bacteria</taxon>
        <taxon>Pseudomonadati</taxon>
        <taxon>Planctomycetota</taxon>
        <taxon>Planctomycetia</taxon>
        <taxon>Pirellulales</taxon>
        <taxon>Pirellulaceae</taxon>
        <taxon>Stieleria</taxon>
    </lineage>
</organism>
<dbReference type="Gene3D" id="3.40.50.300">
    <property type="entry name" value="P-loop containing nucleotide triphosphate hydrolases"/>
    <property type="match status" value="1"/>
</dbReference>
<dbReference type="AlphaFoldDB" id="A0A5B9MBP0"/>
<dbReference type="GO" id="GO:0016740">
    <property type="term" value="F:transferase activity"/>
    <property type="evidence" value="ECO:0007669"/>
    <property type="project" value="UniProtKB-KW"/>
</dbReference>
<keyword evidence="1" id="KW-0808">Transferase</keyword>
<evidence type="ECO:0000313" key="2">
    <source>
        <dbReference type="Proteomes" id="UP000321353"/>
    </source>
</evidence>
<reference evidence="1 2" key="1">
    <citation type="submission" date="2019-02" db="EMBL/GenBank/DDBJ databases">
        <title>Planctomycetal bacteria perform biofilm scaping via a novel small molecule.</title>
        <authorList>
            <person name="Jeske O."/>
            <person name="Boedeker C."/>
            <person name="Wiegand S."/>
            <person name="Breitling P."/>
            <person name="Kallscheuer N."/>
            <person name="Jogler M."/>
            <person name="Rohde M."/>
            <person name="Petersen J."/>
            <person name="Medema M.H."/>
            <person name="Surup F."/>
            <person name="Jogler C."/>
        </authorList>
    </citation>
    <scope>NUCLEOTIDE SEQUENCE [LARGE SCALE GENOMIC DNA]</scope>
    <source>
        <strain evidence="1 2">Mal15</strain>
    </source>
</reference>
<protein>
    <submittedName>
        <fullName evidence="1">Sulfotransferase domain protein</fullName>
    </submittedName>
</protein>
<keyword evidence="2" id="KW-1185">Reference proteome</keyword>
<dbReference type="Proteomes" id="UP000321353">
    <property type="component" value="Chromosome"/>
</dbReference>
<gene>
    <name evidence="1" type="ORF">Mal15_26670</name>
</gene>
<sequence length="427" mass="48475">MTIQNIDVTYQPNLDEVLHGFEIHEPRSGADSDSHSIRLDGWALARRGKVRRLQLMHGGVPWKSIPVTLHSSVAANRHADVRGSSTCGFRGSFGTLGLPPQFRIDVFAVMQNGKRLHCAVITGTRHSAPTGYAPRLSPLTITSLARTGTTRMMQTLHQHPSIVLDNQYPFEARPAGYWFHMLKILAEPSSGKNTFEADLTTLPPCPFHSEVTANRPPLRNWFETTYVNRTAEFAQRNIDQLYQEIAATQGKADAQYFAEKSLPCHLQWIARELYEDAKEIILVRDFRDMVCSMISFNRKRGFATFGRENVDSDGEFIRMKRHDVGRLMAVARERQAKILLVRYEDLVLDTEASLTRIFQYLQIDDTPTLVADIIERHHRVSDDLDFHRTTADELASVGRWKTDLPPKLQVLCNDVFGELLTEAGYDV</sequence>